<dbReference type="NCBIfam" id="TIGR00021">
    <property type="entry name" value="rpiA"/>
    <property type="match status" value="1"/>
</dbReference>
<sequence>MYEKKEQAALAAMGLIQDGMVIGLGGGRTIALLVQLIAESGKDVKVVTPSWETKQLCAQNNVLVVPTETVKSLTVAFDGCNEVDYNFYALKSGGGIHTQEKLIAAMAEVFIILADDEKYVDRLRLADPVTLEVLPEAALFVQKQVSVIGASANVRKSPNKDGFTRTDNGNLLLDCYFPNDVDPRQLHGYLKSLTGVVETALFIDLVDIILVADGNGVHRYVREESRD</sequence>
<evidence type="ECO:0000313" key="4">
    <source>
        <dbReference type="Proteomes" id="UP000306912"/>
    </source>
</evidence>
<dbReference type="Proteomes" id="UP000306912">
    <property type="component" value="Unassembled WGS sequence"/>
</dbReference>
<dbReference type="PANTHER" id="PTHR11934:SF0">
    <property type="entry name" value="RIBOSE-5-PHOSPHATE ISOMERASE"/>
    <property type="match status" value="1"/>
</dbReference>
<keyword evidence="1 3" id="KW-0413">Isomerase</keyword>
<evidence type="ECO:0000256" key="1">
    <source>
        <dbReference type="ARBA" id="ARBA00023235"/>
    </source>
</evidence>
<dbReference type="PANTHER" id="PTHR11934">
    <property type="entry name" value="RIBOSE-5-PHOSPHATE ISOMERASE"/>
    <property type="match status" value="1"/>
</dbReference>
<gene>
    <name evidence="3" type="primary">rpiA</name>
    <name evidence="3" type="ORF">FEZ08_09005</name>
</gene>
<dbReference type="AlphaFoldDB" id="A0A5R8Q9C4"/>
<organism evidence="3 4">
    <name type="scientific">Culicoidibacter larvae</name>
    <dbReference type="NCBI Taxonomy" id="2579976"/>
    <lineage>
        <taxon>Bacteria</taxon>
        <taxon>Bacillati</taxon>
        <taxon>Bacillota</taxon>
        <taxon>Culicoidibacteria</taxon>
        <taxon>Culicoidibacterales</taxon>
        <taxon>Culicoidibacteraceae</taxon>
        <taxon>Culicoidibacter</taxon>
    </lineage>
</organism>
<accession>A0A5R8Q9C4</accession>
<dbReference type="InParanoid" id="A0A5R8Q9C4"/>
<dbReference type="InterPro" id="IPR037171">
    <property type="entry name" value="NagB/RpiA_transferase-like"/>
</dbReference>
<dbReference type="RefSeq" id="WP_138191553.1">
    <property type="nucleotide sequence ID" value="NZ_VBWP01000008.1"/>
</dbReference>
<evidence type="ECO:0000313" key="3">
    <source>
        <dbReference type="EMBL" id="TLG72516.1"/>
    </source>
</evidence>
<reference evidence="3 4" key="1">
    <citation type="submission" date="2019-05" db="EMBL/GenBank/DDBJ databases">
        <title>Culicoidintestinum kansasii gen. nov., sp. nov. from the gastrointestinal tract of the biting midge, Culicoides sonorensis.</title>
        <authorList>
            <person name="Neupane S."/>
            <person name="Ghosh A."/>
            <person name="Gunther S."/>
            <person name="Martin K."/>
            <person name="Zurek L."/>
        </authorList>
    </citation>
    <scope>NUCLEOTIDE SEQUENCE [LARGE SCALE GENOMIC DNA]</scope>
    <source>
        <strain evidence="3 4">CS-1</strain>
    </source>
</reference>
<dbReference type="SUPFAM" id="SSF75445">
    <property type="entry name" value="D-ribose-5-phosphate isomerase (RpiA), lid domain"/>
    <property type="match status" value="1"/>
</dbReference>
<dbReference type="GO" id="GO:0009052">
    <property type="term" value="P:pentose-phosphate shunt, non-oxidative branch"/>
    <property type="evidence" value="ECO:0007669"/>
    <property type="project" value="InterPro"/>
</dbReference>
<keyword evidence="4" id="KW-1185">Reference proteome</keyword>
<name>A0A5R8Q9C4_9FIRM</name>
<dbReference type="GO" id="GO:0005829">
    <property type="term" value="C:cytosol"/>
    <property type="evidence" value="ECO:0007669"/>
    <property type="project" value="TreeGrafter"/>
</dbReference>
<dbReference type="Gene3D" id="3.30.70.260">
    <property type="match status" value="1"/>
</dbReference>
<evidence type="ECO:0000256" key="2">
    <source>
        <dbReference type="NCBIfam" id="TIGR00021"/>
    </source>
</evidence>
<dbReference type="Pfam" id="PF06026">
    <property type="entry name" value="Rib_5-P_isom_A"/>
    <property type="match status" value="1"/>
</dbReference>
<dbReference type="CDD" id="cd01398">
    <property type="entry name" value="RPI_A"/>
    <property type="match status" value="1"/>
</dbReference>
<dbReference type="Gene3D" id="3.40.50.1360">
    <property type="match status" value="1"/>
</dbReference>
<dbReference type="EMBL" id="VBWP01000008">
    <property type="protein sequence ID" value="TLG72516.1"/>
    <property type="molecule type" value="Genomic_DNA"/>
</dbReference>
<comment type="caution">
    <text evidence="3">The sequence shown here is derived from an EMBL/GenBank/DDBJ whole genome shotgun (WGS) entry which is preliminary data.</text>
</comment>
<dbReference type="GO" id="GO:0004751">
    <property type="term" value="F:ribose-5-phosphate isomerase activity"/>
    <property type="evidence" value="ECO:0007669"/>
    <property type="project" value="UniProtKB-UniRule"/>
</dbReference>
<dbReference type="OrthoDB" id="5870696at2"/>
<dbReference type="EC" id="5.3.1.6" evidence="2"/>
<dbReference type="InterPro" id="IPR004788">
    <property type="entry name" value="Ribose5P_isomerase_type_A"/>
</dbReference>
<proteinExistence type="predicted"/>
<dbReference type="SUPFAM" id="SSF100950">
    <property type="entry name" value="NagB/RpiA/CoA transferase-like"/>
    <property type="match status" value="1"/>
</dbReference>
<dbReference type="GO" id="GO:0006014">
    <property type="term" value="P:D-ribose metabolic process"/>
    <property type="evidence" value="ECO:0007669"/>
    <property type="project" value="TreeGrafter"/>
</dbReference>
<protein>
    <recommendedName>
        <fullName evidence="2">Ribose 5-phosphate isomerase A</fullName>
        <ecNumber evidence="2">5.3.1.6</ecNumber>
    </recommendedName>
</protein>